<dbReference type="PANTHER" id="PTHR11741">
    <property type="entry name" value="ELONGATION FACTOR TS"/>
    <property type="match status" value="1"/>
</dbReference>
<dbReference type="Gene3D" id="1.10.8.10">
    <property type="entry name" value="DNA helicase RuvA subunit, C-terminal domain"/>
    <property type="match status" value="1"/>
</dbReference>
<dbReference type="InterPro" id="IPR014039">
    <property type="entry name" value="Transl_elong_EFTs/EF1B_dimer"/>
</dbReference>
<dbReference type="InterPro" id="IPR036402">
    <property type="entry name" value="EF-Ts_dimer_sf"/>
</dbReference>
<dbReference type="AlphaFoldDB" id="A0A9D0YPD1"/>
<dbReference type="InterPro" id="IPR018101">
    <property type="entry name" value="Transl_elong_Ts_CS"/>
</dbReference>
<protein>
    <recommendedName>
        <fullName evidence="2 5">Elongation factor Ts</fullName>
        <shortName evidence="5">EF-Ts</shortName>
    </recommendedName>
</protein>
<dbReference type="HAMAP" id="MF_00050">
    <property type="entry name" value="EF_Ts"/>
    <property type="match status" value="1"/>
</dbReference>
<name>A0A9D0YPD1_AQUAO</name>
<proteinExistence type="inferred from homology"/>
<evidence type="ECO:0000256" key="3">
    <source>
        <dbReference type="ARBA" id="ARBA00022768"/>
    </source>
</evidence>
<evidence type="ECO:0000256" key="5">
    <source>
        <dbReference type="HAMAP-Rule" id="MF_00050"/>
    </source>
</evidence>
<gene>
    <name evidence="5" type="primary">tsf</name>
    <name evidence="9" type="ORF">EYH37_03860</name>
</gene>
<dbReference type="PANTHER" id="PTHR11741:SF0">
    <property type="entry name" value="ELONGATION FACTOR TS, MITOCHONDRIAL"/>
    <property type="match status" value="1"/>
</dbReference>
<evidence type="ECO:0000259" key="8">
    <source>
        <dbReference type="Pfam" id="PF00889"/>
    </source>
</evidence>
<dbReference type="NCBIfam" id="TIGR00116">
    <property type="entry name" value="tsf"/>
    <property type="match status" value="1"/>
</dbReference>
<dbReference type="Pfam" id="PF00889">
    <property type="entry name" value="EF_TS"/>
    <property type="match status" value="1"/>
</dbReference>
<evidence type="ECO:0000256" key="1">
    <source>
        <dbReference type="ARBA" id="ARBA00005532"/>
    </source>
</evidence>
<dbReference type="SUPFAM" id="SSF46934">
    <property type="entry name" value="UBA-like"/>
    <property type="match status" value="1"/>
</dbReference>
<dbReference type="PROSITE" id="PS01126">
    <property type="entry name" value="EF_TS_1"/>
    <property type="match status" value="1"/>
</dbReference>
<evidence type="ECO:0000313" key="10">
    <source>
        <dbReference type="Proteomes" id="UP000606463"/>
    </source>
</evidence>
<accession>A0A9D0YPD1</accession>
<dbReference type="InterPro" id="IPR009060">
    <property type="entry name" value="UBA-like_sf"/>
</dbReference>
<comment type="similarity">
    <text evidence="1 5 6">Belongs to the EF-Ts family.</text>
</comment>
<dbReference type="SUPFAM" id="SSF54713">
    <property type="entry name" value="Elongation factor Ts (EF-Ts), dimerisation domain"/>
    <property type="match status" value="2"/>
</dbReference>
<feature type="region of interest" description="Involved in Mg(2+) ion dislocation from EF-Tu" evidence="5">
    <location>
        <begin position="75"/>
        <end position="78"/>
    </location>
</feature>
<organism evidence="9 10">
    <name type="scientific">Aquifex aeolicus</name>
    <dbReference type="NCBI Taxonomy" id="63363"/>
    <lineage>
        <taxon>Bacteria</taxon>
        <taxon>Pseudomonadati</taxon>
        <taxon>Aquificota</taxon>
        <taxon>Aquificia</taxon>
        <taxon>Aquificales</taxon>
        <taxon>Aquificaceae</taxon>
        <taxon>Aquifex</taxon>
    </lineage>
</organism>
<keyword evidence="5" id="KW-0963">Cytoplasm</keyword>
<keyword evidence="3 5" id="KW-0251">Elongation factor</keyword>
<dbReference type="EMBL" id="DQVE01000042">
    <property type="protein sequence ID" value="HIP98481.1"/>
    <property type="molecule type" value="Genomic_DNA"/>
</dbReference>
<evidence type="ECO:0000256" key="7">
    <source>
        <dbReference type="RuleBase" id="RU000643"/>
    </source>
</evidence>
<dbReference type="Gene3D" id="3.30.479.20">
    <property type="entry name" value="Elongation factor Ts, dimerisation domain"/>
    <property type="match status" value="2"/>
</dbReference>
<dbReference type="FunFam" id="1.10.8.10:FF:000001">
    <property type="entry name" value="Elongation factor Ts"/>
    <property type="match status" value="1"/>
</dbReference>
<evidence type="ECO:0000256" key="4">
    <source>
        <dbReference type="ARBA" id="ARBA00022917"/>
    </source>
</evidence>
<dbReference type="GO" id="GO:0005737">
    <property type="term" value="C:cytoplasm"/>
    <property type="evidence" value="ECO:0007669"/>
    <property type="project" value="UniProtKB-SubCell"/>
</dbReference>
<feature type="domain" description="Translation elongation factor EFTs/EF1B dimerisation" evidence="8">
    <location>
        <begin position="66"/>
        <end position="291"/>
    </location>
</feature>
<reference evidence="9" key="1">
    <citation type="journal article" date="2020" name="ISME J.">
        <title>Gammaproteobacteria mediating utilization of methyl-, sulfur- and petroleum organic compounds in deep ocean hydrothermal plumes.</title>
        <authorList>
            <person name="Zhou Z."/>
            <person name="Liu Y."/>
            <person name="Pan J."/>
            <person name="Cron B.R."/>
            <person name="Toner B.M."/>
            <person name="Anantharaman K."/>
            <person name="Breier J.A."/>
            <person name="Dick G.J."/>
            <person name="Li M."/>
        </authorList>
    </citation>
    <scope>NUCLEOTIDE SEQUENCE</scope>
    <source>
        <strain evidence="9">SZUA-1501</strain>
    </source>
</reference>
<dbReference type="GO" id="GO:0003746">
    <property type="term" value="F:translation elongation factor activity"/>
    <property type="evidence" value="ECO:0007669"/>
    <property type="project" value="UniProtKB-UniRule"/>
</dbReference>
<dbReference type="PROSITE" id="PS01127">
    <property type="entry name" value="EF_TS_2"/>
    <property type="match status" value="1"/>
</dbReference>
<sequence>MKLVKQLREMTGAGMLDCKKALEEAGGDLEKAKEILRKKGLAKAAKKASRETKEGLVVALGDENKGVLLELNCETDFVARNELFQTYAKQIAELIAKEDKFKNVGLGDVEELKKTEIQEGKDVETFIKEAIAKIGENIQIKRFARFDAPEEGKVVATYIHPPGRIGVMVEVECQPAEICEKEEVKQLVKDILLQIAAMRPEYLTTEDIPAEVIEKEKEIYMEQAKREGKPEHILERIAEGKLKKFYQEKVLLHQPFIKDDKKSIEKLIAEVGKNAGGTVKVVRFVRFELGQ</sequence>
<evidence type="ECO:0000256" key="6">
    <source>
        <dbReference type="RuleBase" id="RU000642"/>
    </source>
</evidence>
<evidence type="ECO:0000313" key="9">
    <source>
        <dbReference type="EMBL" id="HIP98481.1"/>
    </source>
</evidence>
<comment type="function">
    <text evidence="5 6">Associates with the EF-Tu.GDP complex and induces the exchange of GDP to GTP. It remains bound to the aminoacyl-tRNA.EF-Tu.GTP complex up to the GTP hydrolysis stage on the ribosome.</text>
</comment>
<dbReference type="InterPro" id="IPR001816">
    <property type="entry name" value="Transl_elong_EFTs/EF1B"/>
</dbReference>
<dbReference type="Gene3D" id="1.10.286.20">
    <property type="match status" value="1"/>
</dbReference>
<dbReference type="Proteomes" id="UP000606463">
    <property type="component" value="Unassembled WGS sequence"/>
</dbReference>
<evidence type="ECO:0000256" key="2">
    <source>
        <dbReference type="ARBA" id="ARBA00016956"/>
    </source>
</evidence>
<comment type="subcellular location">
    <subcellularLocation>
        <location evidence="5 7">Cytoplasm</location>
    </subcellularLocation>
</comment>
<comment type="caution">
    <text evidence="9">The sequence shown here is derived from an EMBL/GenBank/DDBJ whole genome shotgun (WGS) entry which is preliminary data.</text>
</comment>
<dbReference type="CDD" id="cd14275">
    <property type="entry name" value="UBA_EF-Ts"/>
    <property type="match status" value="1"/>
</dbReference>
<keyword evidence="4 5" id="KW-0648">Protein biosynthesis</keyword>
<dbReference type="FunFam" id="1.10.286.20:FF:000001">
    <property type="entry name" value="Elongation factor Ts"/>
    <property type="match status" value="1"/>
</dbReference>